<reference evidence="3" key="1">
    <citation type="submission" date="2023-07" db="EMBL/GenBank/DDBJ databases">
        <authorList>
            <consortium name="CYATHOMIX"/>
        </authorList>
    </citation>
    <scope>NUCLEOTIDE SEQUENCE</scope>
    <source>
        <strain evidence="3">N/A</strain>
    </source>
</reference>
<dbReference type="InterPro" id="IPR053079">
    <property type="entry name" value="SPS2_domain"/>
</dbReference>
<dbReference type="Pfam" id="PF01030">
    <property type="entry name" value="Recep_L_domain"/>
    <property type="match status" value="1"/>
</dbReference>
<dbReference type="PANTHER" id="PTHR21662:SF33">
    <property type="entry name" value="RECEPTOR L-DOMAIN DOMAIN-CONTAINING PROTEIN"/>
    <property type="match status" value="1"/>
</dbReference>
<dbReference type="SUPFAM" id="SSF52058">
    <property type="entry name" value="L domain-like"/>
    <property type="match status" value="1"/>
</dbReference>
<protein>
    <recommendedName>
        <fullName evidence="2">Receptor L-domain domain-containing protein</fullName>
    </recommendedName>
</protein>
<evidence type="ECO:0000313" key="4">
    <source>
        <dbReference type="Proteomes" id="UP001176961"/>
    </source>
</evidence>
<dbReference type="Gene3D" id="3.80.20.20">
    <property type="entry name" value="Receptor L-domain"/>
    <property type="match status" value="1"/>
</dbReference>
<feature type="chain" id="PRO_5041447888" description="Receptor L-domain domain-containing protein" evidence="1">
    <location>
        <begin position="19"/>
        <end position="315"/>
    </location>
</feature>
<sequence>MVVGNLALCASLLIEAWADTVCYVRQPVDLTNKTNCDVLNLDTYANDSLSLDSRLFDYISKFKVYEKFLLRHTTLEKFTAQKEIRLKPKTWLSITENSHLLELPKFVWDDDAKVSIYVKDNHKLDTTQLRKMLKSRNVDEADVQHPFACGNTRKSSSHCTVIEGALTIGNENDMNSHLDNLEEVYGQIIVHNYENATLPAMPKLKKLEWTDEDSKEPAIMIYDNPQLKSIAELFKLDNIVLGPKKKAILIKNNSLLCIEQENADRPFVKKYASNVKICASEGAHGLNSPEQAAISSMSTTRSILCAVAVVTTILV</sequence>
<dbReference type="EMBL" id="CATQJL010000001">
    <property type="protein sequence ID" value="CAJ0589696.1"/>
    <property type="molecule type" value="Genomic_DNA"/>
</dbReference>
<dbReference type="AlphaFoldDB" id="A0AA36DM06"/>
<proteinExistence type="predicted"/>
<dbReference type="InterPro" id="IPR000494">
    <property type="entry name" value="Rcpt_L-dom"/>
</dbReference>
<evidence type="ECO:0000259" key="2">
    <source>
        <dbReference type="Pfam" id="PF01030"/>
    </source>
</evidence>
<organism evidence="3 4">
    <name type="scientific">Cylicocyclus nassatus</name>
    <name type="common">Nematode worm</name>
    <dbReference type="NCBI Taxonomy" id="53992"/>
    <lineage>
        <taxon>Eukaryota</taxon>
        <taxon>Metazoa</taxon>
        <taxon>Ecdysozoa</taxon>
        <taxon>Nematoda</taxon>
        <taxon>Chromadorea</taxon>
        <taxon>Rhabditida</taxon>
        <taxon>Rhabditina</taxon>
        <taxon>Rhabditomorpha</taxon>
        <taxon>Strongyloidea</taxon>
        <taxon>Strongylidae</taxon>
        <taxon>Cylicocyclus</taxon>
    </lineage>
</organism>
<dbReference type="Proteomes" id="UP001176961">
    <property type="component" value="Unassembled WGS sequence"/>
</dbReference>
<feature type="domain" description="Receptor L-domain" evidence="2">
    <location>
        <begin position="158"/>
        <end position="264"/>
    </location>
</feature>
<dbReference type="PANTHER" id="PTHR21662">
    <property type="entry name" value="RECEPTOR PROTEIN-TYROSINE KINASE"/>
    <property type="match status" value="1"/>
</dbReference>
<name>A0AA36DM06_CYLNA</name>
<keyword evidence="4" id="KW-1185">Reference proteome</keyword>
<accession>A0AA36DM06</accession>
<dbReference type="InterPro" id="IPR036941">
    <property type="entry name" value="Rcpt_L-dom_sf"/>
</dbReference>
<keyword evidence="1" id="KW-0732">Signal</keyword>
<feature type="signal peptide" evidence="1">
    <location>
        <begin position="1"/>
        <end position="18"/>
    </location>
</feature>
<gene>
    <name evidence="3" type="ORF">CYNAS_LOCUS1679</name>
</gene>
<evidence type="ECO:0000256" key="1">
    <source>
        <dbReference type="SAM" id="SignalP"/>
    </source>
</evidence>
<evidence type="ECO:0000313" key="3">
    <source>
        <dbReference type="EMBL" id="CAJ0589696.1"/>
    </source>
</evidence>
<comment type="caution">
    <text evidence="3">The sequence shown here is derived from an EMBL/GenBank/DDBJ whole genome shotgun (WGS) entry which is preliminary data.</text>
</comment>